<comment type="similarity">
    <text evidence="1">Belongs to the RNase PH family.</text>
</comment>
<organism evidence="3 4">
    <name type="scientific">Blepharisma stoltei</name>
    <dbReference type="NCBI Taxonomy" id="1481888"/>
    <lineage>
        <taxon>Eukaryota</taxon>
        <taxon>Sar</taxon>
        <taxon>Alveolata</taxon>
        <taxon>Ciliophora</taxon>
        <taxon>Postciliodesmatophora</taxon>
        <taxon>Heterotrichea</taxon>
        <taxon>Heterotrichida</taxon>
        <taxon>Blepharismidae</taxon>
        <taxon>Blepharisma</taxon>
    </lineage>
</organism>
<sequence length="194" mass="21448">MEELVAEAWSFSKSFDKTASGSAYLESQSHKILATVNGPKEYYELSSSEEYVRHSQATLQIESAHSQFIKSAFGSTILVDRYPKAVIEIKIQIIEGKESTALPLMINAATLSLLDAGIEMRDTLIACSAARNGEKIVINQEGSPQVIVGYLVNTDEIVMLQETGGIDQERLAELLRASIDSCKTFFNYLQNNFN</sequence>
<evidence type="ECO:0000259" key="2">
    <source>
        <dbReference type="Pfam" id="PF01138"/>
    </source>
</evidence>
<dbReference type="PANTHER" id="PTHR11953:SF0">
    <property type="entry name" value="EXOSOME COMPLEX COMPONENT RRP41"/>
    <property type="match status" value="1"/>
</dbReference>
<dbReference type="InterPro" id="IPR036345">
    <property type="entry name" value="ExoRNase_PH_dom2_sf"/>
</dbReference>
<evidence type="ECO:0000313" key="3">
    <source>
        <dbReference type="EMBL" id="CAG9313799.1"/>
    </source>
</evidence>
<dbReference type="GO" id="GO:0003723">
    <property type="term" value="F:RNA binding"/>
    <property type="evidence" value="ECO:0007669"/>
    <property type="project" value="TreeGrafter"/>
</dbReference>
<dbReference type="InterPro" id="IPR050080">
    <property type="entry name" value="RNase_PH"/>
</dbReference>
<name>A0AAU9INP3_9CILI</name>
<comment type="caution">
    <text evidence="3">The sequence shown here is derived from an EMBL/GenBank/DDBJ whole genome shotgun (WGS) entry which is preliminary data.</text>
</comment>
<evidence type="ECO:0000313" key="4">
    <source>
        <dbReference type="Proteomes" id="UP001162131"/>
    </source>
</evidence>
<dbReference type="Proteomes" id="UP001162131">
    <property type="component" value="Unassembled WGS sequence"/>
</dbReference>
<reference evidence="3" key="1">
    <citation type="submission" date="2021-09" db="EMBL/GenBank/DDBJ databases">
        <authorList>
            <consortium name="AG Swart"/>
            <person name="Singh M."/>
            <person name="Singh A."/>
            <person name="Seah K."/>
            <person name="Emmerich C."/>
        </authorList>
    </citation>
    <scope>NUCLEOTIDE SEQUENCE</scope>
    <source>
        <strain evidence="3">ATCC30299</strain>
    </source>
</reference>
<accession>A0AAU9INP3</accession>
<dbReference type="InterPro" id="IPR001247">
    <property type="entry name" value="ExoRNase_PH_dom1"/>
</dbReference>
<dbReference type="GO" id="GO:0000176">
    <property type="term" value="C:nuclear exosome (RNase complex)"/>
    <property type="evidence" value="ECO:0007669"/>
    <property type="project" value="TreeGrafter"/>
</dbReference>
<feature type="domain" description="Exoribonuclease phosphorolytic" evidence="2">
    <location>
        <begin position="15"/>
        <end position="119"/>
    </location>
</feature>
<dbReference type="EMBL" id="CAJZBQ010000011">
    <property type="protein sequence ID" value="CAG9313799.1"/>
    <property type="molecule type" value="Genomic_DNA"/>
</dbReference>
<gene>
    <name evidence="3" type="ORF">BSTOLATCC_MIC9603</name>
</gene>
<dbReference type="GO" id="GO:0071028">
    <property type="term" value="P:nuclear mRNA surveillance"/>
    <property type="evidence" value="ECO:0007669"/>
    <property type="project" value="TreeGrafter"/>
</dbReference>
<dbReference type="GO" id="GO:0034475">
    <property type="term" value="P:U4 snRNA 3'-end processing"/>
    <property type="evidence" value="ECO:0007669"/>
    <property type="project" value="TreeGrafter"/>
</dbReference>
<dbReference type="InterPro" id="IPR027408">
    <property type="entry name" value="PNPase/RNase_PH_dom_sf"/>
</dbReference>
<evidence type="ECO:0000256" key="1">
    <source>
        <dbReference type="ARBA" id="ARBA00006678"/>
    </source>
</evidence>
<protein>
    <recommendedName>
        <fullName evidence="2">Exoribonuclease phosphorolytic domain-containing protein</fullName>
    </recommendedName>
</protein>
<dbReference type="Gene3D" id="3.30.230.70">
    <property type="entry name" value="GHMP Kinase, N-terminal domain"/>
    <property type="match status" value="1"/>
</dbReference>
<dbReference type="SUPFAM" id="SSF54211">
    <property type="entry name" value="Ribosomal protein S5 domain 2-like"/>
    <property type="match status" value="1"/>
</dbReference>
<dbReference type="AlphaFoldDB" id="A0AAU9INP3"/>
<proteinExistence type="inferred from homology"/>
<dbReference type="SUPFAM" id="SSF55666">
    <property type="entry name" value="Ribonuclease PH domain 2-like"/>
    <property type="match status" value="1"/>
</dbReference>
<dbReference type="GO" id="GO:0005730">
    <property type="term" value="C:nucleolus"/>
    <property type="evidence" value="ECO:0007669"/>
    <property type="project" value="TreeGrafter"/>
</dbReference>
<dbReference type="Pfam" id="PF01138">
    <property type="entry name" value="RNase_PH"/>
    <property type="match status" value="1"/>
</dbReference>
<dbReference type="GO" id="GO:0016075">
    <property type="term" value="P:rRNA catabolic process"/>
    <property type="evidence" value="ECO:0007669"/>
    <property type="project" value="TreeGrafter"/>
</dbReference>
<dbReference type="PANTHER" id="PTHR11953">
    <property type="entry name" value="EXOSOME COMPLEX COMPONENT"/>
    <property type="match status" value="1"/>
</dbReference>
<keyword evidence="4" id="KW-1185">Reference proteome</keyword>
<dbReference type="GO" id="GO:0071051">
    <property type="term" value="P:poly(A)-dependent snoRNA 3'-end processing"/>
    <property type="evidence" value="ECO:0007669"/>
    <property type="project" value="TreeGrafter"/>
</dbReference>
<dbReference type="InterPro" id="IPR020568">
    <property type="entry name" value="Ribosomal_Su5_D2-typ_SF"/>
</dbReference>
<dbReference type="GO" id="GO:0000177">
    <property type="term" value="C:cytoplasmic exosome (RNase complex)"/>
    <property type="evidence" value="ECO:0007669"/>
    <property type="project" value="TreeGrafter"/>
</dbReference>